<dbReference type="SUPFAM" id="SSF51261">
    <property type="entry name" value="Duplicated hybrid motif"/>
    <property type="match status" value="2"/>
</dbReference>
<dbReference type="InterPro" id="IPR016047">
    <property type="entry name" value="M23ase_b-sheet_dom"/>
</dbReference>
<evidence type="ECO:0000256" key="1">
    <source>
        <dbReference type="SAM" id="Coils"/>
    </source>
</evidence>
<gene>
    <name evidence="3" type="ORF">D6810_02445</name>
</gene>
<protein>
    <recommendedName>
        <fullName evidence="2">M23ase beta-sheet core domain-containing protein</fullName>
    </recommendedName>
</protein>
<organism evidence="3 4">
    <name type="scientific">Candidatus Dojkabacteria bacterium</name>
    <dbReference type="NCBI Taxonomy" id="2099670"/>
    <lineage>
        <taxon>Bacteria</taxon>
        <taxon>Candidatus Dojkabacteria</taxon>
    </lineage>
</organism>
<dbReference type="Gene3D" id="6.10.250.3150">
    <property type="match status" value="1"/>
</dbReference>
<proteinExistence type="predicted"/>
<dbReference type="InterPro" id="IPR011055">
    <property type="entry name" value="Dup_hybrid_motif"/>
</dbReference>
<evidence type="ECO:0000313" key="4">
    <source>
        <dbReference type="Proteomes" id="UP000269410"/>
    </source>
</evidence>
<feature type="coiled-coil region" evidence="1">
    <location>
        <begin position="5"/>
        <end position="53"/>
    </location>
</feature>
<accession>A0A3M0Z1X5</accession>
<dbReference type="GO" id="GO:0004222">
    <property type="term" value="F:metalloendopeptidase activity"/>
    <property type="evidence" value="ECO:0007669"/>
    <property type="project" value="TreeGrafter"/>
</dbReference>
<feature type="coiled-coil region" evidence="1">
    <location>
        <begin position="105"/>
        <end position="132"/>
    </location>
</feature>
<dbReference type="AlphaFoldDB" id="A0A3M0Z1X5"/>
<dbReference type="Proteomes" id="UP000269410">
    <property type="component" value="Unassembled WGS sequence"/>
</dbReference>
<dbReference type="EMBL" id="RFKV01000080">
    <property type="protein sequence ID" value="RMD76955.1"/>
    <property type="molecule type" value="Genomic_DNA"/>
</dbReference>
<dbReference type="Gene3D" id="2.70.70.10">
    <property type="entry name" value="Glucose Permease (Domain IIA)"/>
    <property type="match status" value="2"/>
</dbReference>
<reference evidence="3 4" key="1">
    <citation type="submission" date="2018-10" db="EMBL/GenBank/DDBJ databases">
        <title>Thermophilic Lithotrophy and Phototrophy in an Intertidal, Iron-rich, Geothermal Spring.</title>
        <authorList>
            <person name="Ward L.M."/>
            <person name="Idei A."/>
            <person name="Nakagawa M."/>
            <person name="Ueno Y."/>
            <person name="Fischer W."/>
            <person name="Mcglynn S.E."/>
        </authorList>
    </citation>
    <scope>NUCLEOTIDE SEQUENCE [LARGE SCALE GENOMIC DNA]</scope>
    <source>
        <strain evidence="3">J137</strain>
    </source>
</reference>
<feature type="domain" description="M23ase beta-sheet core" evidence="2">
    <location>
        <begin position="201"/>
        <end position="242"/>
    </location>
</feature>
<dbReference type="Pfam" id="PF01551">
    <property type="entry name" value="Peptidase_M23"/>
    <property type="match status" value="1"/>
</dbReference>
<evidence type="ECO:0000259" key="2">
    <source>
        <dbReference type="Pfam" id="PF01551"/>
    </source>
</evidence>
<keyword evidence="1" id="KW-0175">Coiled coil</keyword>
<sequence>MHGEIEIYNKEIEALNLQIQELEISVLALNEEIKLKKEEIQNKEKEIQLLEIDTDQRLKKNYKNFRINISYETKGLNVIFRENINSFFKTSQYADIVQSDTNLVLNNLIQKKVELSEKKAEIENKLIKVKKDKALIDVKATELKAKQATIEAKKTLYYVEVAKLNSANASRQNTLAVFTQKEQENAAKVLKIQQQIMNQFVSIPNGEFVLAGTVIGKQGSTGFSTAPHLHFSVRLNNAMVNPCSHLESGAMGCGTGNKLKSPLRGEYYFTSAYGPRCFMLFNLNQNYCDFHDGIDVQALPLNAAVYAAHDGYLYKGIDSMGGKYVIICENRDCKQGFRTGYWHLSEF</sequence>
<dbReference type="InterPro" id="IPR050570">
    <property type="entry name" value="Cell_wall_metabolism_enzyme"/>
</dbReference>
<name>A0A3M0Z1X5_9BACT</name>
<comment type="caution">
    <text evidence="3">The sequence shown here is derived from an EMBL/GenBank/DDBJ whole genome shotgun (WGS) entry which is preliminary data.</text>
</comment>
<dbReference type="PANTHER" id="PTHR21666:SF270">
    <property type="entry name" value="MUREIN HYDROLASE ACTIVATOR ENVC"/>
    <property type="match status" value="1"/>
</dbReference>
<dbReference type="CDD" id="cd12797">
    <property type="entry name" value="M23_peptidase"/>
    <property type="match status" value="2"/>
</dbReference>
<evidence type="ECO:0000313" key="3">
    <source>
        <dbReference type="EMBL" id="RMD76955.1"/>
    </source>
</evidence>
<dbReference type="PANTHER" id="PTHR21666">
    <property type="entry name" value="PEPTIDASE-RELATED"/>
    <property type="match status" value="1"/>
</dbReference>